<accession>A0A2H1WC43</accession>
<protein>
    <submittedName>
        <fullName evidence="1">SFRICE_024299</fullName>
    </submittedName>
</protein>
<reference evidence="1" key="1">
    <citation type="submission" date="2016-07" db="EMBL/GenBank/DDBJ databases">
        <authorList>
            <person name="Bretaudeau A."/>
        </authorList>
    </citation>
    <scope>NUCLEOTIDE SEQUENCE</scope>
    <source>
        <strain evidence="1">Rice</strain>
        <tissue evidence="1">Whole body</tissue>
    </source>
</reference>
<name>A0A2H1WC43_SPOFR</name>
<dbReference type="AlphaFoldDB" id="A0A2H1WC43"/>
<sequence>MRTIDGFPTIDISHNRAAHIPVQGLPGTATLLQRIFIVHLTRTAPYLSISGNVYYLTSDTASGFILLPRSKYNNFPTIELYHFLVIFKT</sequence>
<evidence type="ECO:0000313" key="1">
    <source>
        <dbReference type="EMBL" id="SOQ50649.1"/>
    </source>
</evidence>
<gene>
    <name evidence="1" type="ORF">SFRICE_024299</name>
</gene>
<dbReference type="EMBL" id="ODYU01007667">
    <property type="protein sequence ID" value="SOQ50649.1"/>
    <property type="molecule type" value="Genomic_DNA"/>
</dbReference>
<organism evidence="1">
    <name type="scientific">Spodoptera frugiperda</name>
    <name type="common">Fall armyworm</name>
    <dbReference type="NCBI Taxonomy" id="7108"/>
    <lineage>
        <taxon>Eukaryota</taxon>
        <taxon>Metazoa</taxon>
        <taxon>Ecdysozoa</taxon>
        <taxon>Arthropoda</taxon>
        <taxon>Hexapoda</taxon>
        <taxon>Insecta</taxon>
        <taxon>Pterygota</taxon>
        <taxon>Neoptera</taxon>
        <taxon>Endopterygota</taxon>
        <taxon>Lepidoptera</taxon>
        <taxon>Glossata</taxon>
        <taxon>Ditrysia</taxon>
        <taxon>Noctuoidea</taxon>
        <taxon>Noctuidae</taxon>
        <taxon>Amphipyrinae</taxon>
        <taxon>Spodoptera</taxon>
    </lineage>
</organism>
<proteinExistence type="predicted"/>